<proteinExistence type="predicted"/>
<name>A0ABP9NCH1_9HYPH</name>
<dbReference type="Gene3D" id="1.25.40.10">
    <property type="entry name" value="Tetratricopeptide repeat domain"/>
    <property type="match status" value="1"/>
</dbReference>
<accession>A0ABP9NCH1</accession>
<evidence type="ECO:0008006" key="3">
    <source>
        <dbReference type="Google" id="ProtNLM"/>
    </source>
</evidence>
<protein>
    <recommendedName>
        <fullName evidence="3">Tol-pal system protein YbgF</fullName>
    </recommendedName>
</protein>
<dbReference type="InterPro" id="IPR011990">
    <property type="entry name" value="TPR-like_helical_dom_sf"/>
</dbReference>
<sequence>MDAVPAATDAVPAVTDAVPAATGVAPAALGADFSFQGMIQDQEFILENQDALFKDYDLDKLLNKIRTVLEHNDLESVQKQFHRLFDKEGSAVYSCPSDYATLDENFKSAKEGMGQGDLHNRGADEEKHKSMANHNPESRFEEINDRSQETDERLKKVHNFADEREARVEELYSRLEKTHAESNSAKLQYREEDSLFSPKKLYKEGYDFILSGNYVKAEKAFCAFQNRYPKDPLNDDAVFWLAEALLGQKRYHEAAQVYLNVWYLDKKKHYTSEILLKLAISMVALGHNEEACTVFAKKSKSSKTPKLSKTLECVFCKPLKKERSRSRCSLD</sequence>
<dbReference type="EMBL" id="BAABIZ010000029">
    <property type="protein sequence ID" value="GAA5111110.1"/>
    <property type="molecule type" value="Genomic_DNA"/>
</dbReference>
<evidence type="ECO:0000313" key="1">
    <source>
        <dbReference type="EMBL" id="GAA5111110.1"/>
    </source>
</evidence>
<gene>
    <name evidence="1" type="ORF">GCM10023261_15170</name>
</gene>
<reference evidence="2" key="1">
    <citation type="journal article" date="2019" name="Int. J. Syst. Evol. Microbiol.">
        <title>The Global Catalogue of Microorganisms (GCM) 10K type strain sequencing project: providing services to taxonomists for standard genome sequencing and annotation.</title>
        <authorList>
            <consortium name="The Broad Institute Genomics Platform"/>
            <consortium name="The Broad Institute Genome Sequencing Center for Infectious Disease"/>
            <person name="Wu L."/>
            <person name="Ma J."/>
        </authorList>
    </citation>
    <scope>NUCLEOTIDE SEQUENCE [LARGE SCALE GENOMIC DNA]</scope>
    <source>
        <strain evidence="2">JCM 17712</strain>
    </source>
</reference>
<organism evidence="1 2">
    <name type="scientific">Bartonella jaculi</name>
    <dbReference type="NCBI Taxonomy" id="686226"/>
    <lineage>
        <taxon>Bacteria</taxon>
        <taxon>Pseudomonadati</taxon>
        <taxon>Pseudomonadota</taxon>
        <taxon>Alphaproteobacteria</taxon>
        <taxon>Hyphomicrobiales</taxon>
        <taxon>Bartonellaceae</taxon>
        <taxon>Bartonella</taxon>
    </lineage>
</organism>
<keyword evidence="2" id="KW-1185">Reference proteome</keyword>
<evidence type="ECO:0000313" key="2">
    <source>
        <dbReference type="Proteomes" id="UP001500864"/>
    </source>
</evidence>
<dbReference type="Proteomes" id="UP001500864">
    <property type="component" value="Unassembled WGS sequence"/>
</dbReference>
<comment type="caution">
    <text evidence="1">The sequence shown here is derived from an EMBL/GenBank/DDBJ whole genome shotgun (WGS) entry which is preliminary data.</text>
</comment>
<dbReference type="SUPFAM" id="SSF48452">
    <property type="entry name" value="TPR-like"/>
    <property type="match status" value="1"/>
</dbReference>